<accession>A0A2W5M7S7</accession>
<name>A0A2W5M7S7_9GAMM</name>
<comment type="catalytic activity">
    <reaction evidence="5">
        <text>(6S)-5-formyl-5,6,7,8-tetrahydrofolate + ATP = (6R)-5,10-methenyltetrahydrofolate + ADP + phosphate</text>
        <dbReference type="Rhea" id="RHEA:10488"/>
        <dbReference type="ChEBI" id="CHEBI:30616"/>
        <dbReference type="ChEBI" id="CHEBI:43474"/>
        <dbReference type="ChEBI" id="CHEBI:57455"/>
        <dbReference type="ChEBI" id="CHEBI:57457"/>
        <dbReference type="ChEBI" id="CHEBI:456216"/>
        <dbReference type="EC" id="6.3.3.2"/>
    </reaction>
</comment>
<keyword evidence="5" id="KW-0460">Magnesium</keyword>
<evidence type="ECO:0000313" key="6">
    <source>
        <dbReference type="EMBL" id="PZQ13453.1"/>
    </source>
</evidence>
<dbReference type="EC" id="6.3.3.2" evidence="5"/>
<dbReference type="PIRSF" id="PIRSF006806">
    <property type="entry name" value="FTHF_cligase"/>
    <property type="match status" value="1"/>
</dbReference>
<evidence type="ECO:0000256" key="4">
    <source>
        <dbReference type="PIRSR" id="PIRSR006806-1"/>
    </source>
</evidence>
<comment type="similarity">
    <text evidence="1 5">Belongs to the 5-formyltetrahydrofolate cyclo-ligase family.</text>
</comment>
<reference evidence="6 7" key="1">
    <citation type="submission" date="2017-08" db="EMBL/GenBank/DDBJ databases">
        <title>Infants hospitalized years apart are colonized by the same room-sourced microbial strains.</title>
        <authorList>
            <person name="Brooks B."/>
            <person name="Olm M.R."/>
            <person name="Firek B.A."/>
            <person name="Baker R."/>
            <person name="Thomas B.C."/>
            <person name="Morowitz M.J."/>
            <person name="Banfield J.F."/>
        </authorList>
    </citation>
    <scope>NUCLEOTIDE SEQUENCE [LARGE SCALE GENOMIC DNA]</scope>
    <source>
        <strain evidence="6">S2_005_003_R2_42</strain>
    </source>
</reference>
<evidence type="ECO:0000256" key="5">
    <source>
        <dbReference type="RuleBase" id="RU361279"/>
    </source>
</evidence>
<keyword evidence="3 4" id="KW-0067">ATP-binding</keyword>
<keyword evidence="2 4" id="KW-0547">Nucleotide-binding</keyword>
<evidence type="ECO:0000313" key="7">
    <source>
        <dbReference type="Proteomes" id="UP000249046"/>
    </source>
</evidence>
<dbReference type="Pfam" id="PF01812">
    <property type="entry name" value="5-FTHF_cyc-lig"/>
    <property type="match status" value="1"/>
</dbReference>
<evidence type="ECO:0000256" key="1">
    <source>
        <dbReference type="ARBA" id="ARBA00010638"/>
    </source>
</evidence>
<feature type="binding site" evidence="4">
    <location>
        <position position="58"/>
    </location>
    <ligand>
        <name>substrate</name>
    </ligand>
</feature>
<dbReference type="GO" id="GO:0030272">
    <property type="term" value="F:5-formyltetrahydrofolate cyclo-ligase activity"/>
    <property type="evidence" value="ECO:0007669"/>
    <property type="project" value="UniProtKB-EC"/>
</dbReference>
<dbReference type="EMBL" id="QFPO01000009">
    <property type="protein sequence ID" value="PZQ13453.1"/>
    <property type="molecule type" value="Genomic_DNA"/>
</dbReference>
<feature type="binding site" evidence="4">
    <location>
        <begin position="7"/>
        <end position="11"/>
    </location>
    <ligand>
        <name>ATP</name>
        <dbReference type="ChEBI" id="CHEBI:30616"/>
    </ligand>
</feature>
<comment type="cofactor">
    <cofactor evidence="5">
        <name>Mg(2+)</name>
        <dbReference type="ChEBI" id="CHEBI:18420"/>
    </cofactor>
</comment>
<dbReference type="SUPFAM" id="SSF100950">
    <property type="entry name" value="NagB/RpiA/CoA transferase-like"/>
    <property type="match status" value="1"/>
</dbReference>
<proteinExistence type="inferred from homology"/>
<organism evidence="6 7">
    <name type="scientific">Rhodanobacter denitrificans</name>
    <dbReference type="NCBI Taxonomy" id="666685"/>
    <lineage>
        <taxon>Bacteria</taxon>
        <taxon>Pseudomonadati</taxon>
        <taxon>Pseudomonadota</taxon>
        <taxon>Gammaproteobacteria</taxon>
        <taxon>Lysobacterales</taxon>
        <taxon>Rhodanobacteraceae</taxon>
        <taxon>Rhodanobacter</taxon>
    </lineage>
</organism>
<dbReference type="NCBIfam" id="TIGR02727">
    <property type="entry name" value="MTHFS_bact"/>
    <property type="match status" value="1"/>
</dbReference>
<dbReference type="InterPro" id="IPR024185">
    <property type="entry name" value="FTHF_cligase-like_sf"/>
</dbReference>
<dbReference type="GO" id="GO:0046872">
    <property type="term" value="F:metal ion binding"/>
    <property type="evidence" value="ECO:0007669"/>
    <property type="project" value="UniProtKB-KW"/>
</dbReference>
<dbReference type="GO" id="GO:0005524">
    <property type="term" value="F:ATP binding"/>
    <property type="evidence" value="ECO:0007669"/>
    <property type="project" value="UniProtKB-KW"/>
</dbReference>
<keyword evidence="6" id="KW-0436">Ligase</keyword>
<dbReference type="GO" id="GO:0035999">
    <property type="term" value="P:tetrahydrofolate interconversion"/>
    <property type="evidence" value="ECO:0007669"/>
    <property type="project" value="TreeGrafter"/>
</dbReference>
<dbReference type="Proteomes" id="UP000249046">
    <property type="component" value="Unassembled WGS sequence"/>
</dbReference>
<sequence length="202" mass="22520">MNSADDRQALRSRLRERRSALSPRERIAAAEALAQQLHALPDFLTDARVAGYWAVDGELSLHAVLPGLRERGQQYHLPVVHADRRLRFAAWSAGTAVAPNRYGIPEPQVDAQALLPPHKLDLVLVPLLGFDRRGGRLGYGGGWYDRSFAWLRERTEPADTLLVGVAHSVQELPQIAPAPWDVPLDYVATERELIACWPEETP</sequence>
<feature type="binding site" evidence="4">
    <location>
        <begin position="136"/>
        <end position="144"/>
    </location>
    <ligand>
        <name>ATP</name>
        <dbReference type="ChEBI" id="CHEBI:30616"/>
    </ligand>
</feature>
<gene>
    <name evidence="6" type="ORF">DI564_11195</name>
</gene>
<dbReference type="AlphaFoldDB" id="A0A2W5M7S7"/>
<evidence type="ECO:0000256" key="3">
    <source>
        <dbReference type="ARBA" id="ARBA00022840"/>
    </source>
</evidence>
<comment type="caution">
    <text evidence="6">The sequence shown here is derived from an EMBL/GenBank/DDBJ whole genome shotgun (WGS) entry which is preliminary data.</text>
</comment>
<dbReference type="PANTHER" id="PTHR23407">
    <property type="entry name" value="ATPASE INHIBITOR/5-FORMYLTETRAHYDROFOLATE CYCLO-LIGASE"/>
    <property type="match status" value="1"/>
</dbReference>
<keyword evidence="5" id="KW-0479">Metal-binding</keyword>
<protein>
    <recommendedName>
        <fullName evidence="5">5-formyltetrahydrofolate cyclo-ligase</fullName>
        <ecNumber evidence="5">6.3.3.2</ecNumber>
    </recommendedName>
</protein>
<dbReference type="GO" id="GO:0009396">
    <property type="term" value="P:folic acid-containing compound biosynthetic process"/>
    <property type="evidence" value="ECO:0007669"/>
    <property type="project" value="TreeGrafter"/>
</dbReference>
<evidence type="ECO:0000256" key="2">
    <source>
        <dbReference type="ARBA" id="ARBA00022741"/>
    </source>
</evidence>
<dbReference type="Gene3D" id="3.40.50.10420">
    <property type="entry name" value="NagB/RpiA/CoA transferase-like"/>
    <property type="match status" value="1"/>
</dbReference>
<dbReference type="InterPro" id="IPR037171">
    <property type="entry name" value="NagB/RpiA_transferase-like"/>
</dbReference>
<dbReference type="InterPro" id="IPR002698">
    <property type="entry name" value="FTHF_cligase"/>
</dbReference>
<dbReference type="PANTHER" id="PTHR23407:SF1">
    <property type="entry name" value="5-FORMYLTETRAHYDROFOLATE CYCLO-LIGASE"/>
    <property type="match status" value="1"/>
</dbReference>